<dbReference type="Proteomes" id="UP000730481">
    <property type="component" value="Unassembled WGS sequence"/>
</dbReference>
<keyword evidence="1" id="KW-0539">Nucleus</keyword>
<feature type="compositionally biased region" description="Polar residues" evidence="2">
    <location>
        <begin position="99"/>
        <end position="108"/>
    </location>
</feature>
<feature type="region of interest" description="Disordered" evidence="2">
    <location>
        <begin position="1"/>
        <end position="113"/>
    </location>
</feature>
<name>A0A9P5DYW2_9HYPO</name>
<dbReference type="Pfam" id="PF11951">
    <property type="entry name" value="Fungal_trans_2"/>
    <property type="match status" value="1"/>
</dbReference>
<sequence length="520" mass="58960">MATNSNNSSQNTSDDNLPQKKFAFVENESSKKELRSHAMREHWKSRRQTMNEEKQKRQKRTQFVLKPTPATLQPTTSEENSESSSSVLNNNASPGKATIPNNERQSGQDGIPHQMLSGVNLALGSCRLDPFEQFPMKLSTQHHKLLHHWISAHATMMFEAPSEGSFNPMREVWLPLDLSNAASFNALMALSAAHLSRMQGFSQSELALEFKSEAVNIVQLWMQDPERAVSDDVLGAIIRLLTYERYWGTEAEWIIHHRGLMNLVEARGGIEALSSNWRLELTTFLVSLMARPTWFDCSNQIQELLTHPSEPLLHPVLSKEGNLQKIRSLWLLSFIQDMGTFRTNLLRASTVHYSAFHEAILLLKAHRQDHELESGRSNLCSDVELTRLACVLFICVLLQRSSFESPNDTGTYHEGVWGFQKLEILDFLNFFLEANKPSWHGSLANFNSILFFHFTATEGAEFDTDYIRHMTTVIASMSGGIRYAVERCLLEILCRASGGEQNLFEEKFTPDILLSTISGQ</sequence>
<feature type="compositionally biased region" description="Basic and acidic residues" evidence="2">
    <location>
        <begin position="28"/>
        <end position="42"/>
    </location>
</feature>
<dbReference type="PANTHER" id="PTHR37540">
    <property type="entry name" value="TRANSCRIPTION FACTOR (ACR-2), PUTATIVE-RELATED-RELATED"/>
    <property type="match status" value="1"/>
</dbReference>
<accession>A0A9P5DYW2</accession>
<gene>
    <name evidence="3" type="ORF">FBEOM_6599</name>
</gene>
<protein>
    <submittedName>
        <fullName evidence="3">Tachykinin family</fullName>
    </submittedName>
</protein>
<evidence type="ECO:0000313" key="4">
    <source>
        <dbReference type="Proteomes" id="UP000730481"/>
    </source>
</evidence>
<evidence type="ECO:0000256" key="2">
    <source>
        <dbReference type="SAM" id="MobiDB-lite"/>
    </source>
</evidence>
<reference evidence="3" key="1">
    <citation type="journal article" date="2017" name="Mycologia">
        <title>Fusarium algeriense, sp. nov., a novel toxigenic crown rot pathogen of durum wheat from Algeria is nested in the Fusarium burgessii species complex.</title>
        <authorList>
            <person name="Laraba I."/>
            <person name="Keddad A."/>
            <person name="Boureghda H."/>
            <person name="Abdallah N."/>
            <person name="Vaughan M.M."/>
            <person name="Proctor R.H."/>
            <person name="Busman M."/>
            <person name="O'Donnell K."/>
        </authorList>
    </citation>
    <scope>NUCLEOTIDE SEQUENCE</scope>
    <source>
        <strain evidence="3">NRRL 25174</strain>
    </source>
</reference>
<proteinExistence type="predicted"/>
<dbReference type="OrthoDB" id="4159781at2759"/>
<organism evidence="3 4">
    <name type="scientific">Fusarium beomiforme</name>
    <dbReference type="NCBI Taxonomy" id="44412"/>
    <lineage>
        <taxon>Eukaryota</taxon>
        <taxon>Fungi</taxon>
        <taxon>Dikarya</taxon>
        <taxon>Ascomycota</taxon>
        <taxon>Pezizomycotina</taxon>
        <taxon>Sordariomycetes</taxon>
        <taxon>Hypocreomycetidae</taxon>
        <taxon>Hypocreales</taxon>
        <taxon>Nectriaceae</taxon>
        <taxon>Fusarium</taxon>
        <taxon>Fusarium burgessii species complex</taxon>
    </lineage>
</organism>
<dbReference type="PANTHER" id="PTHR37540:SF5">
    <property type="entry name" value="TRANSCRIPTION FACTOR DOMAIN-CONTAINING PROTEIN"/>
    <property type="match status" value="1"/>
</dbReference>
<dbReference type="EMBL" id="PVQB02000284">
    <property type="protein sequence ID" value="KAF4339478.1"/>
    <property type="molecule type" value="Genomic_DNA"/>
</dbReference>
<reference evidence="3" key="2">
    <citation type="submission" date="2020-02" db="EMBL/GenBank/DDBJ databases">
        <title>Identification and distribution of gene clusters putatively required for synthesis of sphingolipid metabolism inhibitors in phylogenetically diverse species of the filamentous fungus Fusarium.</title>
        <authorList>
            <person name="Kim H.-S."/>
            <person name="Busman M."/>
            <person name="Brown D.W."/>
            <person name="Divon H."/>
            <person name="Uhlig S."/>
            <person name="Proctor R.H."/>
        </authorList>
    </citation>
    <scope>NUCLEOTIDE SEQUENCE</scope>
    <source>
        <strain evidence="3">NRRL 25174</strain>
    </source>
</reference>
<keyword evidence="4" id="KW-1185">Reference proteome</keyword>
<feature type="compositionally biased region" description="Low complexity" evidence="2">
    <location>
        <begin position="1"/>
        <end position="16"/>
    </location>
</feature>
<dbReference type="InterPro" id="IPR021858">
    <property type="entry name" value="Fun_TF"/>
</dbReference>
<feature type="compositionally biased region" description="Low complexity" evidence="2">
    <location>
        <begin position="82"/>
        <end position="93"/>
    </location>
</feature>
<evidence type="ECO:0000256" key="1">
    <source>
        <dbReference type="ARBA" id="ARBA00023242"/>
    </source>
</evidence>
<dbReference type="AlphaFoldDB" id="A0A9P5DYW2"/>
<comment type="caution">
    <text evidence="3">The sequence shown here is derived from an EMBL/GenBank/DDBJ whole genome shotgun (WGS) entry which is preliminary data.</text>
</comment>
<evidence type="ECO:0000313" key="3">
    <source>
        <dbReference type="EMBL" id="KAF4339478.1"/>
    </source>
</evidence>